<organism evidence="1 2">
    <name type="scientific">Purpureocillium lilacinum</name>
    <name type="common">Paecilomyces lilacinus</name>
    <dbReference type="NCBI Taxonomy" id="33203"/>
    <lineage>
        <taxon>Eukaryota</taxon>
        <taxon>Fungi</taxon>
        <taxon>Dikarya</taxon>
        <taxon>Ascomycota</taxon>
        <taxon>Pezizomycotina</taxon>
        <taxon>Sordariomycetes</taxon>
        <taxon>Hypocreomycetidae</taxon>
        <taxon>Hypocreales</taxon>
        <taxon>Ophiocordycipitaceae</taxon>
        <taxon>Purpureocillium</taxon>
    </lineage>
</organism>
<name>A0ACC4E8Y4_PURLI</name>
<dbReference type="EMBL" id="JBGNUJ010000002">
    <property type="protein sequence ID" value="KAL3965101.1"/>
    <property type="molecule type" value="Genomic_DNA"/>
</dbReference>
<reference evidence="1" key="1">
    <citation type="submission" date="2024-12" db="EMBL/GenBank/DDBJ databases">
        <title>Comparative genomics and development of molecular markers within Purpureocillium lilacinum and among Purpureocillium species.</title>
        <authorList>
            <person name="Yeh Z.-Y."/>
            <person name="Ni N.-T."/>
            <person name="Lo P.-H."/>
            <person name="Mushyakhwo K."/>
            <person name="Lin C.-F."/>
            <person name="Nai Y.-S."/>
        </authorList>
    </citation>
    <scope>NUCLEOTIDE SEQUENCE</scope>
    <source>
        <strain evidence="1">NCHU-NPUST-175</strain>
    </source>
</reference>
<evidence type="ECO:0000313" key="2">
    <source>
        <dbReference type="Proteomes" id="UP001638806"/>
    </source>
</evidence>
<sequence>MTSAAEERQSPFRCDERRCPSDPAGWPGLGGGGGRGGGGWPISCARHLLLKAATPTSSPPFDVGGVRLVQQGTQVLALSWCSTVAAQGPCCCQLRRRARNLGSEARQPLPPFPEGRRNSRRRSPFQGPWINALCDRIVELILCRAWPCDLKDAAGFHPDPVSNTLDRIRQRPILTLPWPRPFANFEVTDVQMRDDLAAGIRRAEQSCRPHDVWPPSCVSKMALVHRRPP</sequence>
<gene>
    <name evidence="1" type="ORF">ACCO45_002105</name>
</gene>
<dbReference type="Proteomes" id="UP001638806">
    <property type="component" value="Unassembled WGS sequence"/>
</dbReference>
<accession>A0ACC4E8Y4</accession>
<evidence type="ECO:0000313" key="1">
    <source>
        <dbReference type="EMBL" id="KAL3965101.1"/>
    </source>
</evidence>
<protein>
    <submittedName>
        <fullName evidence="1">Uncharacterized protein</fullName>
    </submittedName>
</protein>
<comment type="caution">
    <text evidence="1">The sequence shown here is derived from an EMBL/GenBank/DDBJ whole genome shotgun (WGS) entry which is preliminary data.</text>
</comment>
<keyword evidence="2" id="KW-1185">Reference proteome</keyword>
<proteinExistence type="predicted"/>